<proteinExistence type="predicted"/>
<dbReference type="PANTHER" id="PTHR39948">
    <property type="entry name" value="GEO11419P1"/>
    <property type="match status" value="1"/>
</dbReference>
<dbReference type="Proteomes" id="UP000030746">
    <property type="component" value="Unassembled WGS sequence"/>
</dbReference>
<name>V4BMR9_LOTGI</name>
<protein>
    <submittedName>
        <fullName evidence="1">Uncharacterized protein</fullName>
    </submittedName>
</protein>
<dbReference type="RefSeq" id="XP_009058946.1">
    <property type="nucleotide sequence ID" value="XM_009060698.1"/>
</dbReference>
<evidence type="ECO:0000313" key="1">
    <source>
        <dbReference type="EMBL" id="ESO90269.1"/>
    </source>
</evidence>
<gene>
    <name evidence="1" type="ORF">LOTGIDRAFT_233807</name>
</gene>
<dbReference type="KEGG" id="lgi:LOTGIDRAFT_233807"/>
<dbReference type="OrthoDB" id="8912589at2759"/>
<accession>V4BMR9</accession>
<dbReference type="PANTHER" id="PTHR39948:SF1">
    <property type="entry name" value="GEO11419P1"/>
    <property type="match status" value="1"/>
</dbReference>
<dbReference type="OMA" id="RMPYICS"/>
<reference evidence="1 2" key="1">
    <citation type="journal article" date="2013" name="Nature">
        <title>Insights into bilaterian evolution from three spiralian genomes.</title>
        <authorList>
            <person name="Simakov O."/>
            <person name="Marletaz F."/>
            <person name="Cho S.J."/>
            <person name="Edsinger-Gonzales E."/>
            <person name="Havlak P."/>
            <person name="Hellsten U."/>
            <person name="Kuo D.H."/>
            <person name="Larsson T."/>
            <person name="Lv J."/>
            <person name="Arendt D."/>
            <person name="Savage R."/>
            <person name="Osoegawa K."/>
            <person name="de Jong P."/>
            <person name="Grimwood J."/>
            <person name="Chapman J.A."/>
            <person name="Shapiro H."/>
            <person name="Aerts A."/>
            <person name="Otillar R.P."/>
            <person name="Terry A.Y."/>
            <person name="Boore J.L."/>
            <person name="Grigoriev I.V."/>
            <person name="Lindberg D.R."/>
            <person name="Seaver E.C."/>
            <person name="Weisblat D.A."/>
            <person name="Putnam N.H."/>
            <person name="Rokhsar D.S."/>
        </authorList>
    </citation>
    <scope>NUCLEOTIDE SEQUENCE [LARGE SCALE GENOMIC DNA]</scope>
</reference>
<evidence type="ECO:0000313" key="2">
    <source>
        <dbReference type="Proteomes" id="UP000030746"/>
    </source>
</evidence>
<organism evidence="1 2">
    <name type="scientific">Lottia gigantea</name>
    <name type="common">Giant owl limpet</name>
    <dbReference type="NCBI Taxonomy" id="225164"/>
    <lineage>
        <taxon>Eukaryota</taxon>
        <taxon>Metazoa</taxon>
        <taxon>Spiralia</taxon>
        <taxon>Lophotrochozoa</taxon>
        <taxon>Mollusca</taxon>
        <taxon>Gastropoda</taxon>
        <taxon>Patellogastropoda</taxon>
        <taxon>Lottioidea</taxon>
        <taxon>Lottiidae</taxon>
        <taxon>Lottia</taxon>
    </lineage>
</organism>
<sequence length="82" mass="9082">MGEGSGSGKAGLCPGLIWSLCWFVLLWFIGWPVAFFIAWLYVFLVPFSACIHPLKGVCDAILKIVQLPLTFAENMMSMKPLC</sequence>
<dbReference type="GeneID" id="20249359"/>
<dbReference type="EMBL" id="KB202444">
    <property type="protein sequence ID" value="ESO90269.1"/>
    <property type="molecule type" value="Genomic_DNA"/>
</dbReference>
<dbReference type="HOGENOM" id="CLU_185534_0_0_1"/>
<dbReference type="AlphaFoldDB" id="V4BMR9"/>
<dbReference type="CTD" id="20249359"/>
<keyword evidence="2" id="KW-1185">Reference proteome</keyword>